<dbReference type="PANTHER" id="PTHR34351">
    <property type="entry name" value="SLR1927 PROTEIN-RELATED"/>
    <property type="match status" value="1"/>
</dbReference>
<dbReference type="InterPro" id="IPR002881">
    <property type="entry name" value="DUF58"/>
</dbReference>
<feature type="transmembrane region" description="Helical" evidence="1">
    <location>
        <begin position="73"/>
        <end position="91"/>
    </location>
</feature>
<dbReference type="Pfam" id="PF01882">
    <property type="entry name" value="DUF58"/>
    <property type="match status" value="1"/>
</dbReference>
<sequence>MSANAVDHRIRGVRRRTLQLVLRARDQVVRTTATPRRWLRPVTEVTSGAAAAVAVVTIVVGLVGWRFGWLELLLGFWLGLALLLVCALFVLGRHQLSARFDLGRDRVVVGERANGAIFVSNASRRRSLPVTIELPVGRGSAAFHVPSLRIGDEREELFAIPTQRRAIIPVGPVLSVRSDPFALFRREQPLTEDHLLYVHPRTVRLESSATGLIRDLEGQTVRKLSTSDVAFHALRPYVPGDDRRYIHWKSTARTGTLMVRQFEETRRSHLLVALSTRLDDYGTDDEFELAVSVAGSLGVQCLGEGQTLSGSTSTRRLRTPTVQQWLDQLAGVEYEPTSPRLSELVRRLVREVSGASVAVLVCGSLVDPVELRRARRFLPVDVRTIVVQVRPGAETAVHPVGDLDIAVLGGLEDLAPTMRRLAT</sequence>
<name>A0ABP4WER4_9ACTN</name>
<reference evidence="4" key="1">
    <citation type="journal article" date="2019" name="Int. J. Syst. Evol. Microbiol.">
        <title>The Global Catalogue of Microorganisms (GCM) 10K type strain sequencing project: providing services to taxonomists for standard genome sequencing and annotation.</title>
        <authorList>
            <consortium name="The Broad Institute Genomics Platform"/>
            <consortium name="The Broad Institute Genome Sequencing Center for Infectious Disease"/>
            <person name="Wu L."/>
            <person name="Ma J."/>
        </authorList>
    </citation>
    <scope>NUCLEOTIDE SEQUENCE [LARGE SCALE GENOMIC DNA]</scope>
    <source>
        <strain evidence="4">JCM 13518</strain>
    </source>
</reference>
<keyword evidence="1" id="KW-0812">Transmembrane</keyword>
<organism evidence="3 4">
    <name type="scientific">Aeromicrobium alkaliterrae</name>
    <dbReference type="NCBI Taxonomy" id="302168"/>
    <lineage>
        <taxon>Bacteria</taxon>
        <taxon>Bacillati</taxon>
        <taxon>Actinomycetota</taxon>
        <taxon>Actinomycetes</taxon>
        <taxon>Propionibacteriales</taxon>
        <taxon>Nocardioidaceae</taxon>
        <taxon>Aeromicrobium</taxon>
    </lineage>
</organism>
<comment type="caution">
    <text evidence="3">The sequence shown here is derived from an EMBL/GenBank/DDBJ whole genome shotgun (WGS) entry which is preliminary data.</text>
</comment>
<accession>A0ABP4WER4</accession>
<feature type="transmembrane region" description="Helical" evidence="1">
    <location>
        <begin position="45"/>
        <end position="67"/>
    </location>
</feature>
<keyword evidence="4" id="KW-1185">Reference proteome</keyword>
<keyword evidence="1" id="KW-0472">Membrane</keyword>
<feature type="domain" description="DUF58" evidence="2">
    <location>
        <begin position="234"/>
        <end position="405"/>
    </location>
</feature>
<evidence type="ECO:0000313" key="3">
    <source>
        <dbReference type="EMBL" id="GAA1752908.1"/>
    </source>
</evidence>
<proteinExistence type="predicted"/>
<dbReference type="Proteomes" id="UP001501057">
    <property type="component" value="Unassembled WGS sequence"/>
</dbReference>
<keyword evidence="1" id="KW-1133">Transmembrane helix</keyword>
<dbReference type="EMBL" id="BAAAME010000010">
    <property type="protein sequence ID" value="GAA1752908.1"/>
    <property type="molecule type" value="Genomic_DNA"/>
</dbReference>
<protein>
    <submittedName>
        <fullName evidence="3">DUF58 domain-containing protein</fullName>
    </submittedName>
</protein>
<dbReference type="PANTHER" id="PTHR34351:SF1">
    <property type="entry name" value="SLR1927 PROTEIN"/>
    <property type="match status" value="1"/>
</dbReference>
<evidence type="ECO:0000259" key="2">
    <source>
        <dbReference type="Pfam" id="PF01882"/>
    </source>
</evidence>
<evidence type="ECO:0000256" key="1">
    <source>
        <dbReference type="SAM" id="Phobius"/>
    </source>
</evidence>
<evidence type="ECO:0000313" key="4">
    <source>
        <dbReference type="Proteomes" id="UP001501057"/>
    </source>
</evidence>
<gene>
    <name evidence="3" type="ORF">GCM10009710_35730</name>
</gene>